<keyword evidence="4" id="KW-1185">Reference proteome</keyword>
<feature type="region of interest" description="Disordered" evidence="2">
    <location>
        <begin position="178"/>
        <end position="198"/>
    </location>
</feature>
<dbReference type="InParanoid" id="F0X8L1"/>
<evidence type="ECO:0000313" key="4">
    <source>
        <dbReference type="Proteomes" id="UP000007796"/>
    </source>
</evidence>
<dbReference type="OrthoDB" id="3197614at2759"/>
<dbReference type="GeneID" id="25977058"/>
<dbReference type="PANTHER" id="PTHR40130">
    <property type="entry name" value="EXPRESSED PROTEIN"/>
    <property type="match status" value="1"/>
</dbReference>
<dbReference type="HOGENOM" id="CLU_034666_0_0_1"/>
<feature type="compositionally biased region" description="Low complexity" evidence="2">
    <location>
        <begin position="178"/>
        <end position="191"/>
    </location>
</feature>
<proteinExistence type="predicted"/>
<dbReference type="EMBL" id="GL629735">
    <property type="protein sequence ID" value="EFX05837.1"/>
    <property type="molecule type" value="Genomic_DNA"/>
</dbReference>
<feature type="region of interest" description="Disordered" evidence="2">
    <location>
        <begin position="276"/>
        <end position="305"/>
    </location>
</feature>
<dbReference type="AlphaFoldDB" id="F0X8L1"/>
<organism evidence="4">
    <name type="scientific">Grosmannia clavigera (strain kw1407 / UAMH 11150)</name>
    <name type="common">Blue stain fungus</name>
    <name type="synonym">Graphiocladiella clavigera</name>
    <dbReference type="NCBI Taxonomy" id="655863"/>
    <lineage>
        <taxon>Eukaryota</taxon>
        <taxon>Fungi</taxon>
        <taxon>Dikarya</taxon>
        <taxon>Ascomycota</taxon>
        <taxon>Pezizomycotina</taxon>
        <taxon>Sordariomycetes</taxon>
        <taxon>Sordariomycetidae</taxon>
        <taxon>Ophiostomatales</taxon>
        <taxon>Ophiostomataceae</taxon>
        <taxon>Leptographium</taxon>
    </lineage>
</organism>
<evidence type="ECO:0000313" key="3">
    <source>
        <dbReference type="EMBL" id="EFX05837.1"/>
    </source>
</evidence>
<name>F0X8L1_GROCL</name>
<dbReference type="Gene3D" id="1.20.58.80">
    <property type="entry name" value="Phosphotransferase system, lactose/cellobiose-type IIA subunit"/>
    <property type="match status" value="1"/>
</dbReference>
<feature type="region of interest" description="Disordered" evidence="2">
    <location>
        <begin position="75"/>
        <end position="153"/>
    </location>
</feature>
<feature type="coiled-coil region" evidence="1">
    <location>
        <begin position="486"/>
        <end position="513"/>
    </location>
</feature>
<feature type="compositionally biased region" description="Basic and acidic residues" evidence="2">
    <location>
        <begin position="279"/>
        <end position="293"/>
    </location>
</feature>
<feature type="compositionally biased region" description="Low complexity" evidence="2">
    <location>
        <begin position="78"/>
        <end position="95"/>
    </location>
</feature>
<gene>
    <name evidence="3" type="ORF">CMQ_3906</name>
</gene>
<dbReference type="RefSeq" id="XP_014175319.1">
    <property type="nucleotide sequence ID" value="XM_014319844.1"/>
</dbReference>
<feature type="compositionally biased region" description="Polar residues" evidence="2">
    <location>
        <begin position="614"/>
        <end position="629"/>
    </location>
</feature>
<evidence type="ECO:0000256" key="1">
    <source>
        <dbReference type="SAM" id="Coils"/>
    </source>
</evidence>
<sequence>MEASPLIKAHDHAREASIATHSLDTTVAVTEHALAAGEFATAAQTTASTEALRTLKLLEQHHERLSRLLRYSIEHPTQQQKKQQQEQKQQQQQQEVGGDTANEKDGTASTAAGGASRTTTASVSGVVSRGEFSNASRSRAEGQTGFDQTEAGRTGSAAAVSMSATAAAHQAGAAAMASALGSSPSSQPQRRYPATRELSSSIANNLASARGIRGRHRGQPAAPSMSNEQAPGNLDGQLGGSPDGSRTHMQSVLQQLPDGKPSWVPPGHASVAAVPSRLSAEKSEGHLSQKSWDEDQATTNTATAVSAPDDGFSRFYSRFGSFINRLSAPLAFAGLPLIAEEPGSVAGGGDATEQPPVEQQTAPHPIPPQRRRSRPPSVMLPTSPPSFGAEPELSKIYSKAALRAIGRDGHSAMDSFYVVPRTGHTASYANILSFDQKERRRMAASVHGEEELLDHGDEDAFIDAKDSQQNGRRAVRGGGREAQHVVEELYIENQSLKDMLDKLSKRLHAFEASAQHSHMALQESMRLMRPGSPLSASAMGGRPVMEYGGGGGVGAPSDEIPKRMTELEIELTRALRQLEASEKERAHQEKTLQRYRDKWEKLKADAKARKGAQIQGQGPSASDGTTTPR</sequence>
<feature type="region of interest" description="Disordered" evidence="2">
    <location>
        <begin position="343"/>
        <end position="391"/>
    </location>
</feature>
<accession>F0X8L1</accession>
<reference evidence="3 4" key="1">
    <citation type="journal article" date="2011" name="Proc. Natl. Acad. Sci. U.S.A.">
        <title>Genome and transcriptome analyses of the mountain pine beetle-fungal symbiont Grosmannia clavigera, a lodgepole pine pathogen.</title>
        <authorList>
            <person name="DiGuistini S."/>
            <person name="Wang Y."/>
            <person name="Liao N.Y."/>
            <person name="Taylor G."/>
            <person name="Tanguay P."/>
            <person name="Feau N."/>
            <person name="Henrissat B."/>
            <person name="Chan S.K."/>
            <person name="Hesse-Orce U."/>
            <person name="Alamouti S.M."/>
            <person name="Tsui C.K.M."/>
            <person name="Docking R.T."/>
            <person name="Levasseur A."/>
            <person name="Haridas S."/>
            <person name="Robertson G."/>
            <person name="Birol I."/>
            <person name="Holt R.A."/>
            <person name="Marra M.A."/>
            <person name="Hamelin R.C."/>
            <person name="Hirst M."/>
            <person name="Jones S.J.M."/>
            <person name="Bohlmann J."/>
            <person name="Breuil C."/>
        </authorList>
    </citation>
    <scope>NUCLEOTIDE SEQUENCE [LARGE SCALE GENOMIC DNA]</scope>
    <source>
        <strain evidence="4">kw1407 / UAMH 11150</strain>
    </source>
</reference>
<keyword evidence="1" id="KW-0175">Coiled coil</keyword>
<evidence type="ECO:0000256" key="2">
    <source>
        <dbReference type="SAM" id="MobiDB-lite"/>
    </source>
</evidence>
<dbReference type="STRING" id="655863.F0X8L1"/>
<feature type="region of interest" description="Disordered" evidence="2">
    <location>
        <begin position="603"/>
        <end position="629"/>
    </location>
</feature>
<feature type="region of interest" description="Disordered" evidence="2">
    <location>
        <begin position="210"/>
        <end position="248"/>
    </location>
</feature>
<dbReference type="PANTHER" id="PTHR40130:SF1">
    <property type="entry name" value="SPINDLE POLE BODY-ASSOCIATED PROTEIN CUT12 DOMAIN-CONTAINING PROTEIN"/>
    <property type="match status" value="1"/>
</dbReference>
<protein>
    <submittedName>
        <fullName evidence="3">Uncharacterized protein</fullName>
    </submittedName>
</protein>
<feature type="coiled-coil region" evidence="1">
    <location>
        <begin position="564"/>
        <end position="598"/>
    </location>
</feature>
<feature type="compositionally biased region" description="Low complexity" evidence="2">
    <location>
        <begin position="107"/>
        <end position="130"/>
    </location>
</feature>
<dbReference type="Proteomes" id="UP000007796">
    <property type="component" value="Unassembled WGS sequence"/>
</dbReference>
<dbReference type="eggNOG" id="ENOG502S9VZ">
    <property type="taxonomic scope" value="Eukaryota"/>
</dbReference>